<reference evidence="2" key="1">
    <citation type="submission" date="2022-11" db="EMBL/GenBank/DDBJ databases">
        <authorList>
            <person name="Kikuchi T."/>
        </authorList>
    </citation>
    <scope>NUCLEOTIDE SEQUENCE</scope>
    <source>
        <strain evidence="2">PS1010</strain>
    </source>
</reference>
<feature type="signal peptide" evidence="1">
    <location>
        <begin position="1"/>
        <end position="17"/>
    </location>
</feature>
<protein>
    <recommendedName>
        <fullName evidence="4">Da-p36 protein</fullName>
    </recommendedName>
</protein>
<gene>
    <name evidence="2" type="ORF">CAMP_LOCUS3119</name>
</gene>
<dbReference type="Proteomes" id="UP001152747">
    <property type="component" value="Unassembled WGS sequence"/>
</dbReference>
<keyword evidence="3" id="KW-1185">Reference proteome</keyword>
<evidence type="ECO:0008006" key="4">
    <source>
        <dbReference type="Google" id="ProtNLM"/>
    </source>
</evidence>
<keyword evidence="1" id="KW-0732">Signal</keyword>
<organism evidence="2 3">
    <name type="scientific">Caenorhabditis angaria</name>
    <dbReference type="NCBI Taxonomy" id="860376"/>
    <lineage>
        <taxon>Eukaryota</taxon>
        <taxon>Metazoa</taxon>
        <taxon>Ecdysozoa</taxon>
        <taxon>Nematoda</taxon>
        <taxon>Chromadorea</taxon>
        <taxon>Rhabditida</taxon>
        <taxon>Rhabditina</taxon>
        <taxon>Rhabditomorpha</taxon>
        <taxon>Rhabditoidea</taxon>
        <taxon>Rhabditidae</taxon>
        <taxon>Peloderinae</taxon>
        <taxon>Caenorhabditis</taxon>
    </lineage>
</organism>
<name>A0A9P1MUT3_9PELO</name>
<dbReference type="AlphaFoldDB" id="A0A9P1MUT3"/>
<feature type="chain" id="PRO_5040455623" description="Da-p36 protein" evidence="1">
    <location>
        <begin position="18"/>
        <end position="151"/>
    </location>
</feature>
<proteinExistence type="predicted"/>
<sequence length="151" mass="17606">MIRFILTFCLFSILVDATDVTVQEQMICNHHPDWKYWTRYVEYDYGKPNEELLRTEWEYLNENSHGPRRVRQFSISGDDGWFDTAYEIGVEIFHTCTDTGETARLNVPLGDVQIDSKLKDFKLTGFVLNSQCIYSNCDLIPVIYLPGGKYT</sequence>
<dbReference type="EMBL" id="CANHGI010000001">
    <property type="protein sequence ID" value="CAI5440482.1"/>
    <property type="molecule type" value="Genomic_DNA"/>
</dbReference>
<evidence type="ECO:0000256" key="1">
    <source>
        <dbReference type="SAM" id="SignalP"/>
    </source>
</evidence>
<evidence type="ECO:0000313" key="2">
    <source>
        <dbReference type="EMBL" id="CAI5440482.1"/>
    </source>
</evidence>
<evidence type="ECO:0000313" key="3">
    <source>
        <dbReference type="Proteomes" id="UP001152747"/>
    </source>
</evidence>
<accession>A0A9P1MUT3</accession>
<comment type="caution">
    <text evidence="2">The sequence shown here is derived from an EMBL/GenBank/DDBJ whole genome shotgun (WGS) entry which is preliminary data.</text>
</comment>